<dbReference type="OrthoDB" id="5154214at2759"/>
<evidence type="ECO:0000256" key="2">
    <source>
        <dbReference type="SAM" id="Phobius"/>
    </source>
</evidence>
<evidence type="ECO:0000313" key="4">
    <source>
        <dbReference type="Proteomes" id="UP000554235"/>
    </source>
</evidence>
<keyword evidence="4" id="KW-1185">Reference proteome</keyword>
<accession>A0A8H4KBW3</accession>
<dbReference type="Proteomes" id="UP000554235">
    <property type="component" value="Unassembled WGS sequence"/>
</dbReference>
<feature type="region of interest" description="Disordered" evidence="1">
    <location>
        <begin position="428"/>
        <end position="457"/>
    </location>
</feature>
<protein>
    <submittedName>
        <fullName evidence="3">Cyclin-dependent kinase complex component</fullName>
    </submittedName>
</protein>
<feature type="region of interest" description="Disordered" evidence="1">
    <location>
        <begin position="27"/>
        <end position="55"/>
    </location>
</feature>
<feature type="region of interest" description="Disordered" evidence="1">
    <location>
        <begin position="183"/>
        <end position="239"/>
    </location>
</feature>
<feature type="compositionally biased region" description="Polar residues" evidence="1">
    <location>
        <begin position="440"/>
        <end position="449"/>
    </location>
</feature>
<name>A0A8H4KBW3_9HYPO</name>
<feature type="compositionally biased region" description="Basic and acidic residues" evidence="1">
    <location>
        <begin position="27"/>
        <end position="41"/>
    </location>
</feature>
<organism evidence="3 4">
    <name type="scientific">Fusarium albosuccineum</name>
    <dbReference type="NCBI Taxonomy" id="1237068"/>
    <lineage>
        <taxon>Eukaryota</taxon>
        <taxon>Fungi</taxon>
        <taxon>Dikarya</taxon>
        <taxon>Ascomycota</taxon>
        <taxon>Pezizomycotina</taxon>
        <taxon>Sordariomycetes</taxon>
        <taxon>Hypocreomycetidae</taxon>
        <taxon>Hypocreales</taxon>
        <taxon>Nectriaceae</taxon>
        <taxon>Fusarium</taxon>
        <taxon>Fusarium decemcellulare species complex</taxon>
    </lineage>
</organism>
<feature type="transmembrane region" description="Helical" evidence="2">
    <location>
        <begin position="781"/>
        <end position="802"/>
    </location>
</feature>
<feature type="compositionally biased region" description="Basic and acidic residues" evidence="1">
    <location>
        <begin position="575"/>
        <end position="593"/>
    </location>
</feature>
<keyword evidence="3" id="KW-0808">Transferase</keyword>
<keyword evidence="3" id="KW-0418">Kinase</keyword>
<feature type="transmembrane region" description="Helical" evidence="2">
    <location>
        <begin position="822"/>
        <end position="841"/>
    </location>
</feature>
<evidence type="ECO:0000256" key="1">
    <source>
        <dbReference type="SAM" id="MobiDB-lite"/>
    </source>
</evidence>
<gene>
    <name evidence="3" type="ORF">FALBO_16992</name>
</gene>
<feature type="compositionally biased region" description="Basic and acidic residues" evidence="1">
    <location>
        <begin position="216"/>
        <end position="228"/>
    </location>
</feature>
<dbReference type="EMBL" id="JAADYS010003458">
    <property type="protein sequence ID" value="KAF4447041.1"/>
    <property type="molecule type" value="Genomic_DNA"/>
</dbReference>
<feature type="compositionally biased region" description="Basic and acidic residues" evidence="1">
    <location>
        <begin position="194"/>
        <end position="208"/>
    </location>
</feature>
<proteinExistence type="predicted"/>
<keyword evidence="2" id="KW-1133">Transmembrane helix</keyword>
<feature type="compositionally biased region" description="Basic and acidic residues" evidence="1">
    <location>
        <begin position="353"/>
        <end position="366"/>
    </location>
</feature>
<dbReference type="GO" id="GO:0016301">
    <property type="term" value="F:kinase activity"/>
    <property type="evidence" value="ECO:0007669"/>
    <property type="project" value="UniProtKB-KW"/>
</dbReference>
<feature type="region of interest" description="Disordered" evidence="1">
    <location>
        <begin position="575"/>
        <end position="623"/>
    </location>
</feature>
<evidence type="ECO:0000313" key="3">
    <source>
        <dbReference type="EMBL" id="KAF4447041.1"/>
    </source>
</evidence>
<dbReference type="AlphaFoldDB" id="A0A8H4KBW3"/>
<keyword evidence="2" id="KW-0472">Membrane</keyword>
<feature type="non-terminal residue" evidence="3">
    <location>
        <position position="1"/>
    </location>
</feature>
<reference evidence="3 4" key="1">
    <citation type="submission" date="2020-01" db="EMBL/GenBank/DDBJ databases">
        <title>Identification and distribution of gene clusters putatively required for synthesis of sphingolipid metabolism inhibitors in phylogenetically diverse species of the filamentous fungus Fusarium.</title>
        <authorList>
            <person name="Kim H.-S."/>
            <person name="Busman M."/>
            <person name="Brown D.W."/>
            <person name="Divon H."/>
            <person name="Uhlig S."/>
            <person name="Proctor R.H."/>
        </authorList>
    </citation>
    <scope>NUCLEOTIDE SEQUENCE [LARGE SCALE GENOMIC DNA]</scope>
    <source>
        <strain evidence="3 4">NRRL 20459</strain>
    </source>
</reference>
<sequence>IDFADLDDDPFFGADFNSELGSPVFLDERTSPDWHELKQDEESNPYPLAPEPARSMVGTNFNAQARAPDFFDKPIWPNWYGSDQDVGSHSHPLAPEQPAAIVSPRVTVSMWGNEAPVHTGQRPFEYKPPTALGGFQPAGELLSATEHAGLVPENRVFDESPSINELAARCDDDGRKGMVEIWMDDETTDMPIRPSEKSDKSADLRDPPDVPEDQNPSDHETKDERISERPYYSKRGEMSEQDMDLIMPNRNWGDAPLLHSASRGQPKTSQAAMKPSEILIRSTDTIYSTSGTWNRRRRSLPSLAETDVLTNSGSGGLLKKISLGRGDQESKPGGLLKVFGGLLRRPKPSQFSKRIDSNVHDEESRPTPDLSSAVFKYMQGPSARSSNSLTASATTQAGELNSLGSWSNSYDLETRLKEYSYDLETRLKESVDITAPPKNTPEQTSSSNQPEPPEAESKMVEFEYDISLSRGSPSTIQNGWKIVIEHIAGCRLSWWPLPEPEDELQQGYTRFYSMSFAMPSQTQQRFYDDIPTSLAETMFPKLVDARRSTQRSGRTVLAPEAVLLRDTTLMHLLHRRGDGDARQQLRNRSDKICPAETGDTEGGDQRPQGPGDQSIQERDNQMPVKSRPILFISSDVTSNESVAGTVELGENDATTVRNLQEAFRRLPSRGWKRATGIKFYRFQSFHFKPSLKRRYVVVDKDKERYPEEGDPEYVSYNYDPRPWEDGKPCPCLSGEAWFFFKNPDECCSSKQLNRALPVRLNDTNDSRITAWGIHIEQRHSAWAILIPAIALAIVTLAATFWFIPRWLKDHPGDLQNATVPAILAFSVMQLLIQLLASLLIFRWSV</sequence>
<keyword evidence="2" id="KW-0812">Transmembrane</keyword>
<feature type="region of interest" description="Disordered" evidence="1">
    <location>
        <begin position="347"/>
        <end position="369"/>
    </location>
</feature>
<comment type="caution">
    <text evidence="3">The sequence shown here is derived from an EMBL/GenBank/DDBJ whole genome shotgun (WGS) entry which is preliminary data.</text>
</comment>